<dbReference type="AlphaFoldDB" id="A0A3D8SJK0"/>
<dbReference type="EMBL" id="PVWQ01000003">
    <property type="protein sequence ID" value="RDW86507.1"/>
    <property type="molecule type" value="Genomic_DNA"/>
</dbReference>
<dbReference type="OrthoDB" id="4424523at2759"/>
<sequence length="92" mass="10389">MERMKGFAQRGLLARREGQTDGPGLLERLEWNVQQDPELEGYSKVEIFRRHRALVNSHVGYKPGNVQHCFPLIVDKEALDSVVDGTPPSCLT</sequence>
<feature type="region of interest" description="Disordered" evidence="1">
    <location>
        <begin position="1"/>
        <end position="23"/>
    </location>
</feature>
<protein>
    <submittedName>
        <fullName evidence="2">Uncharacterized protein</fullName>
    </submittedName>
</protein>
<dbReference type="Proteomes" id="UP000256690">
    <property type="component" value="Unassembled WGS sequence"/>
</dbReference>
<name>A0A3D8SJK0_9EURO</name>
<proteinExistence type="predicted"/>
<dbReference type="STRING" id="1810919.A0A3D8SJK0"/>
<accession>A0A3D8SJK0</accession>
<dbReference type="GeneID" id="38113519"/>
<reference evidence="2 3" key="1">
    <citation type="journal article" date="2018" name="IMA Fungus">
        <title>IMA Genome-F 9: Draft genome sequence of Annulohypoxylon stygium, Aspergillus mulundensis, Berkeleyomyces basicola (syn. Thielaviopsis basicola), Ceratocystis smalleyi, two Cercospora beticola strains, Coleophoma cylindrospora, Fusarium fracticaudum, Phialophora cf. hyalina, and Morchella septimelata.</title>
        <authorList>
            <person name="Wingfield B.D."/>
            <person name="Bills G.F."/>
            <person name="Dong Y."/>
            <person name="Huang W."/>
            <person name="Nel W.J."/>
            <person name="Swalarsk-Parry B.S."/>
            <person name="Vaghefi N."/>
            <person name="Wilken P.M."/>
            <person name="An Z."/>
            <person name="de Beer Z.W."/>
            <person name="De Vos L."/>
            <person name="Chen L."/>
            <person name="Duong T.A."/>
            <person name="Gao Y."/>
            <person name="Hammerbacher A."/>
            <person name="Kikkert J.R."/>
            <person name="Li Y."/>
            <person name="Li H."/>
            <person name="Li K."/>
            <person name="Li Q."/>
            <person name="Liu X."/>
            <person name="Ma X."/>
            <person name="Naidoo K."/>
            <person name="Pethybridge S.J."/>
            <person name="Sun J."/>
            <person name="Steenkamp E.T."/>
            <person name="van der Nest M.A."/>
            <person name="van Wyk S."/>
            <person name="Wingfield M.J."/>
            <person name="Xiong C."/>
            <person name="Yue Q."/>
            <person name="Zhang X."/>
        </authorList>
    </citation>
    <scope>NUCLEOTIDE SEQUENCE [LARGE SCALE GENOMIC DNA]</scope>
    <source>
        <strain evidence="2 3">DSM 5745</strain>
    </source>
</reference>
<dbReference type="RefSeq" id="XP_026606031.1">
    <property type="nucleotide sequence ID" value="XM_026745165.1"/>
</dbReference>
<evidence type="ECO:0000313" key="2">
    <source>
        <dbReference type="EMBL" id="RDW86507.1"/>
    </source>
</evidence>
<evidence type="ECO:0000313" key="3">
    <source>
        <dbReference type="Proteomes" id="UP000256690"/>
    </source>
</evidence>
<organism evidence="2 3">
    <name type="scientific">Aspergillus mulundensis</name>
    <dbReference type="NCBI Taxonomy" id="1810919"/>
    <lineage>
        <taxon>Eukaryota</taxon>
        <taxon>Fungi</taxon>
        <taxon>Dikarya</taxon>
        <taxon>Ascomycota</taxon>
        <taxon>Pezizomycotina</taxon>
        <taxon>Eurotiomycetes</taxon>
        <taxon>Eurotiomycetidae</taxon>
        <taxon>Eurotiales</taxon>
        <taxon>Aspergillaceae</taxon>
        <taxon>Aspergillus</taxon>
        <taxon>Aspergillus subgen. Nidulantes</taxon>
    </lineage>
</organism>
<comment type="caution">
    <text evidence="2">The sequence shown here is derived from an EMBL/GenBank/DDBJ whole genome shotgun (WGS) entry which is preliminary data.</text>
</comment>
<keyword evidence="3" id="KW-1185">Reference proteome</keyword>
<gene>
    <name evidence="2" type="ORF">DSM5745_03149</name>
</gene>
<evidence type="ECO:0000256" key="1">
    <source>
        <dbReference type="SAM" id="MobiDB-lite"/>
    </source>
</evidence>